<dbReference type="EMBL" id="BARW01024007">
    <property type="protein sequence ID" value="GAI88342.1"/>
    <property type="molecule type" value="Genomic_DNA"/>
</dbReference>
<sequence>MPKEKKQTINVVYKTLKGMERQYIKAEYSSTITAQLCMFIAIKLEDILEILKTMSKQLKHVKKNKKGKRKLNKYTQFVSEKMKEGYSMKMAAKMWRELK</sequence>
<reference evidence="1" key="1">
    <citation type="journal article" date="2014" name="Front. Microbiol.">
        <title>High frequency of phylogenetically diverse reductive dehalogenase-homologous genes in deep subseafloor sedimentary metagenomes.</title>
        <authorList>
            <person name="Kawai M."/>
            <person name="Futagami T."/>
            <person name="Toyoda A."/>
            <person name="Takaki Y."/>
            <person name="Nishi S."/>
            <person name="Hori S."/>
            <person name="Arai W."/>
            <person name="Tsubouchi T."/>
            <person name="Morono Y."/>
            <person name="Uchiyama I."/>
            <person name="Ito T."/>
            <person name="Fujiyama A."/>
            <person name="Inagaki F."/>
            <person name="Takami H."/>
        </authorList>
    </citation>
    <scope>NUCLEOTIDE SEQUENCE</scope>
    <source>
        <strain evidence="1">Expedition CK06-06</strain>
    </source>
</reference>
<proteinExistence type="predicted"/>
<name>X1S5M2_9ZZZZ</name>
<evidence type="ECO:0000313" key="1">
    <source>
        <dbReference type="EMBL" id="GAI88342.1"/>
    </source>
</evidence>
<accession>X1S5M2</accession>
<gene>
    <name evidence="1" type="ORF">S12H4_39677</name>
</gene>
<comment type="caution">
    <text evidence="1">The sequence shown here is derived from an EMBL/GenBank/DDBJ whole genome shotgun (WGS) entry which is preliminary data.</text>
</comment>
<dbReference type="AlphaFoldDB" id="X1S5M2"/>
<protein>
    <submittedName>
        <fullName evidence="1">Uncharacterized protein</fullName>
    </submittedName>
</protein>
<organism evidence="1">
    <name type="scientific">marine sediment metagenome</name>
    <dbReference type="NCBI Taxonomy" id="412755"/>
    <lineage>
        <taxon>unclassified sequences</taxon>
        <taxon>metagenomes</taxon>
        <taxon>ecological metagenomes</taxon>
    </lineage>
</organism>